<dbReference type="SUPFAM" id="SSF53474">
    <property type="entry name" value="alpha/beta-Hydrolases"/>
    <property type="match status" value="1"/>
</dbReference>
<sequence>MTTPEQSLPTPPIAPKRPVSSTHHGDTRTDPWEWLRDKESAEVLAHLHAEDAYAKAVTADQEALRQELFDEIKARTVETDLSVPARERGWWYYSRTEEGSQYALHARIPAQDTGDTEADWTPPTLTPGQPVPGEQILLDGNALAEGQPFFSLGGLDVSRDGTLLAYAVDNAGDERFTLRLKDLTTGEDLADTIEGTFYDPQLTPDGTRVIYTVVDASWRPEKLMVHVIGTDPAEDTVLFTETDPGMWLGASTSPDGEDLVINIGNAEYGESWVWAGMDAASQPVKVVPRETRTLHQVLPVTLEGERRLIVLSDLDALNGRVDLAPAEGGDPAAWTPVLPAQDEVKFGGIEATATHLIVSVREDTVPRVWTLPLAGLGTPEQAAPSAPLAAAEGTQVPSGAVPGHAPSGTDTEGTAGEVPLSVAFRSAAFESPYLRLVRVGDLLPAEVHDVRAADGASRLLKTTPVRHVNLDDYRVHREWATARDGARIPLTVMHHKSVTNDGTAPLQVYGYGSYEASMDPVFGIPRLSLLDRGVVYAVAHIRGGGERGREWYLQGKKLAKQNTFTDFVDATAWLTENGWGDPARVAAVGGSAGGLLMGAVANLAPERYAAIVAQVPFVDPLTSILDPELPLSALEWEEWGNPIEDAEVYAYMKSYSPYENVGSLPYPAIAARTSLNDTRVLYVEPAKWVQVLRERGTGTEPIVMTIEMDGGHGGASGRYEGWKDRAWDNAFVLTHLGATARIAPLA</sequence>
<evidence type="ECO:0000313" key="8">
    <source>
        <dbReference type="EMBL" id="RII43730.1"/>
    </source>
</evidence>
<reference evidence="8 9" key="1">
    <citation type="submission" date="2018-07" db="EMBL/GenBank/DDBJ databases">
        <title>Arthrobacter sp. nov., isolated from raw cow's milk with high bacterial count.</title>
        <authorList>
            <person name="Hahne J."/>
            <person name="Isele D."/>
            <person name="Lipski A."/>
        </authorList>
    </citation>
    <scope>NUCLEOTIDE SEQUENCE [LARGE SCALE GENOMIC DNA]</scope>
    <source>
        <strain evidence="8 9">JZ R-35</strain>
    </source>
</reference>
<feature type="domain" description="Peptidase S9A N-terminal" evidence="7">
    <location>
        <begin position="11"/>
        <end position="373"/>
    </location>
</feature>
<feature type="domain" description="Peptidase S9 prolyl oligopeptidase catalytic" evidence="6">
    <location>
        <begin position="527"/>
        <end position="737"/>
    </location>
</feature>
<keyword evidence="4" id="KW-0720">Serine protease</keyword>
<feature type="compositionally biased region" description="Basic and acidic residues" evidence="5">
    <location>
        <begin position="23"/>
        <end position="32"/>
    </location>
</feature>
<name>A0A399JFH5_9MICC</name>
<dbReference type="Pfam" id="PF00326">
    <property type="entry name" value="Peptidase_S9"/>
    <property type="match status" value="1"/>
</dbReference>
<evidence type="ECO:0000313" key="9">
    <source>
        <dbReference type="Proteomes" id="UP000265419"/>
    </source>
</evidence>
<dbReference type="GO" id="GO:0004252">
    <property type="term" value="F:serine-type endopeptidase activity"/>
    <property type="evidence" value="ECO:0007669"/>
    <property type="project" value="InterPro"/>
</dbReference>
<keyword evidence="2" id="KW-0645">Protease</keyword>
<keyword evidence="3" id="KW-0378">Hydrolase</keyword>
<evidence type="ECO:0000259" key="7">
    <source>
        <dbReference type="Pfam" id="PF02897"/>
    </source>
</evidence>
<dbReference type="InterPro" id="IPR029058">
    <property type="entry name" value="AB_hydrolase_fold"/>
</dbReference>
<feature type="compositionally biased region" description="Low complexity" evidence="5">
    <location>
        <begin position="382"/>
        <end position="391"/>
    </location>
</feature>
<dbReference type="PANTHER" id="PTHR11757:SF19">
    <property type="entry name" value="PROLYL ENDOPEPTIDASE-LIKE"/>
    <property type="match status" value="1"/>
</dbReference>
<dbReference type="Gene3D" id="3.40.50.1820">
    <property type="entry name" value="alpha/beta hydrolase"/>
    <property type="match status" value="1"/>
</dbReference>
<evidence type="ECO:0000256" key="5">
    <source>
        <dbReference type="SAM" id="MobiDB-lite"/>
    </source>
</evidence>
<protein>
    <submittedName>
        <fullName evidence="8">S9 family peptidase</fullName>
    </submittedName>
</protein>
<dbReference type="Proteomes" id="UP000265419">
    <property type="component" value="Unassembled WGS sequence"/>
</dbReference>
<proteinExistence type="inferred from homology"/>
<gene>
    <name evidence="8" type="ORF">DWB68_00390</name>
</gene>
<dbReference type="InterPro" id="IPR001375">
    <property type="entry name" value="Peptidase_S9_cat"/>
</dbReference>
<dbReference type="AlphaFoldDB" id="A0A399JFH5"/>
<comment type="caution">
    <text evidence="8">The sequence shown here is derived from an EMBL/GenBank/DDBJ whole genome shotgun (WGS) entry which is preliminary data.</text>
</comment>
<organism evidence="8 9">
    <name type="scientific">Galactobacter valiniphilus</name>
    <dbReference type="NCBI Taxonomy" id="2676122"/>
    <lineage>
        <taxon>Bacteria</taxon>
        <taxon>Bacillati</taxon>
        <taxon>Actinomycetota</taxon>
        <taxon>Actinomycetes</taxon>
        <taxon>Micrococcales</taxon>
        <taxon>Micrococcaceae</taxon>
        <taxon>Galactobacter</taxon>
    </lineage>
</organism>
<evidence type="ECO:0000256" key="3">
    <source>
        <dbReference type="ARBA" id="ARBA00022801"/>
    </source>
</evidence>
<dbReference type="InterPro" id="IPR051543">
    <property type="entry name" value="Serine_Peptidase_S9A"/>
</dbReference>
<accession>A0A399JFH5</accession>
<dbReference type="PROSITE" id="PS00708">
    <property type="entry name" value="PRO_ENDOPEP_SER"/>
    <property type="match status" value="1"/>
</dbReference>
<dbReference type="GO" id="GO:0006508">
    <property type="term" value="P:proteolysis"/>
    <property type="evidence" value="ECO:0007669"/>
    <property type="project" value="UniProtKB-KW"/>
</dbReference>
<feature type="region of interest" description="Disordered" evidence="5">
    <location>
        <begin position="380"/>
        <end position="413"/>
    </location>
</feature>
<dbReference type="InterPro" id="IPR002471">
    <property type="entry name" value="Pept_S9_AS"/>
</dbReference>
<evidence type="ECO:0000256" key="1">
    <source>
        <dbReference type="ARBA" id="ARBA00005228"/>
    </source>
</evidence>
<evidence type="ECO:0000256" key="2">
    <source>
        <dbReference type="ARBA" id="ARBA00022670"/>
    </source>
</evidence>
<comment type="similarity">
    <text evidence="1">Belongs to the peptidase S9A family.</text>
</comment>
<dbReference type="EMBL" id="QQXK01000001">
    <property type="protein sequence ID" value="RII43730.1"/>
    <property type="molecule type" value="Genomic_DNA"/>
</dbReference>
<evidence type="ECO:0000256" key="4">
    <source>
        <dbReference type="ARBA" id="ARBA00022825"/>
    </source>
</evidence>
<dbReference type="Gene3D" id="2.130.10.120">
    <property type="entry name" value="Prolyl oligopeptidase, N-terminal domain"/>
    <property type="match status" value="1"/>
</dbReference>
<keyword evidence="9" id="KW-1185">Reference proteome</keyword>
<dbReference type="SUPFAM" id="SSF50993">
    <property type="entry name" value="Peptidase/esterase 'gauge' domain"/>
    <property type="match status" value="1"/>
</dbReference>
<dbReference type="Pfam" id="PF02897">
    <property type="entry name" value="Peptidase_S9_N"/>
    <property type="match status" value="1"/>
</dbReference>
<dbReference type="InterPro" id="IPR023302">
    <property type="entry name" value="Pept_S9A_N"/>
</dbReference>
<dbReference type="InterPro" id="IPR002470">
    <property type="entry name" value="Peptidase_S9A"/>
</dbReference>
<dbReference type="RefSeq" id="WP_119423157.1">
    <property type="nucleotide sequence ID" value="NZ_QQXK01000001.1"/>
</dbReference>
<evidence type="ECO:0000259" key="6">
    <source>
        <dbReference type="Pfam" id="PF00326"/>
    </source>
</evidence>
<dbReference type="PANTHER" id="PTHR11757">
    <property type="entry name" value="PROTEASE FAMILY S9A OLIGOPEPTIDASE"/>
    <property type="match status" value="1"/>
</dbReference>
<dbReference type="PRINTS" id="PR00862">
    <property type="entry name" value="PROLIGOPTASE"/>
</dbReference>
<feature type="region of interest" description="Disordered" evidence="5">
    <location>
        <begin position="1"/>
        <end position="32"/>
    </location>
</feature>